<dbReference type="InParanoid" id="A0A067PHZ0"/>
<organism evidence="2 3">
    <name type="scientific">Jaapia argillacea MUCL 33604</name>
    <dbReference type="NCBI Taxonomy" id="933084"/>
    <lineage>
        <taxon>Eukaryota</taxon>
        <taxon>Fungi</taxon>
        <taxon>Dikarya</taxon>
        <taxon>Basidiomycota</taxon>
        <taxon>Agaricomycotina</taxon>
        <taxon>Agaricomycetes</taxon>
        <taxon>Agaricomycetidae</taxon>
        <taxon>Jaapiales</taxon>
        <taxon>Jaapiaceae</taxon>
        <taxon>Jaapia</taxon>
    </lineage>
</organism>
<name>A0A067PHZ0_9AGAM</name>
<evidence type="ECO:0000313" key="2">
    <source>
        <dbReference type="EMBL" id="KDQ50652.1"/>
    </source>
</evidence>
<gene>
    <name evidence="2" type="ORF">JAAARDRAFT_199783</name>
</gene>
<accession>A0A067PHZ0</accession>
<evidence type="ECO:0000313" key="3">
    <source>
        <dbReference type="Proteomes" id="UP000027265"/>
    </source>
</evidence>
<evidence type="ECO:0000256" key="1">
    <source>
        <dbReference type="SAM" id="MobiDB-lite"/>
    </source>
</evidence>
<keyword evidence="3" id="KW-1185">Reference proteome</keyword>
<dbReference type="EMBL" id="KL197757">
    <property type="protein sequence ID" value="KDQ50652.1"/>
    <property type="molecule type" value="Genomic_DNA"/>
</dbReference>
<feature type="compositionally biased region" description="Acidic residues" evidence="1">
    <location>
        <begin position="44"/>
        <end position="87"/>
    </location>
</feature>
<feature type="compositionally biased region" description="Basic residues" evidence="1">
    <location>
        <begin position="19"/>
        <end position="28"/>
    </location>
</feature>
<feature type="region of interest" description="Disordered" evidence="1">
    <location>
        <begin position="192"/>
        <end position="223"/>
    </location>
</feature>
<reference evidence="3" key="1">
    <citation type="journal article" date="2014" name="Proc. Natl. Acad. Sci. U.S.A.">
        <title>Extensive sampling of basidiomycete genomes demonstrates inadequacy of the white-rot/brown-rot paradigm for wood decay fungi.</title>
        <authorList>
            <person name="Riley R."/>
            <person name="Salamov A.A."/>
            <person name="Brown D.W."/>
            <person name="Nagy L.G."/>
            <person name="Floudas D."/>
            <person name="Held B.W."/>
            <person name="Levasseur A."/>
            <person name="Lombard V."/>
            <person name="Morin E."/>
            <person name="Otillar R."/>
            <person name="Lindquist E.A."/>
            <person name="Sun H."/>
            <person name="LaButti K.M."/>
            <person name="Schmutz J."/>
            <person name="Jabbour D."/>
            <person name="Luo H."/>
            <person name="Baker S.E."/>
            <person name="Pisabarro A.G."/>
            <person name="Walton J.D."/>
            <person name="Blanchette R.A."/>
            <person name="Henrissat B."/>
            <person name="Martin F."/>
            <person name="Cullen D."/>
            <person name="Hibbett D.S."/>
            <person name="Grigoriev I.V."/>
        </authorList>
    </citation>
    <scope>NUCLEOTIDE SEQUENCE [LARGE SCALE GENOMIC DNA]</scope>
    <source>
        <strain evidence="3">MUCL 33604</strain>
    </source>
</reference>
<sequence>MSDTRKRNPTPSVGTVSLKSKKPNKKAIKAIEETHPSDVKENNDADIDDDNDDSQFIEEDEELEDNESYASVGEDEEDDDDKCDDDLSMVHTPDEDEEMLSEASIQRRKDLDKETSRKQRASQHEKLVEKSTSRNAPLKKLVIREPSIVEISSGEEPLITKSSGKLCAYVETVIDEDDAVNEDTYTKPARLIEKSEKTGMSIPHTPMRKRELVSDASDTKPKM</sequence>
<dbReference type="HOGENOM" id="CLU_1299899_0_0_1"/>
<dbReference type="Proteomes" id="UP000027265">
    <property type="component" value="Unassembled WGS sequence"/>
</dbReference>
<feature type="compositionally biased region" description="Basic and acidic residues" evidence="1">
    <location>
        <begin position="208"/>
        <end position="223"/>
    </location>
</feature>
<dbReference type="AlphaFoldDB" id="A0A067PHZ0"/>
<protein>
    <submittedName>
        <fullName evidence="2">Uncharacterized protein</fullName>
    </submittedName>
</protein>
<feature type="compositionally biased region" description="Polar residues" evidence="1">
    <location>
        <begin position="7"/>
        <end position="18"/>
    </location>
</feature>
<feature type="compositionally biased region" description="Basic and acidic residues" evidence="1">
    <location>
        <begin position="105"/>
        <end position="132"/>
    </location>
</feature>
<proteinExistence type="predicted"/>
<feature type="region of interest" description="Disordered" evidence="1">
    <location>
        <begin position="1"/>
        <end position="134"/>
    </location>
</feature>
<feature type="compositionally biased region" description="Basic and acidic residues" evidence="1">
    <location>
        <begin position="29"/>
        <end position="43"/>
    </location>
</feature>